<protein>
    <submittedName>
        <fullName evidence="2">Uncharacterized protein</fullName>
    </submittedName>
</protein>
<proteinExistence type="predicted"/>
<dbReference type="RefSeq" id="XP_007800425.1">
    <property type="nucleotide sequence ID" value="XM_007802234.1"/>
</dbReference>
<dbReference type="HOGENOM" id="CLU_1475164_0_0_1"/>
<feature type="coiled-coil region" evidence="1">
    <location>
        <begin position="127"/>
        <end position="159"/>
    </location>
</feature>
<dbReference type="Proteomes" id="UP000019373">
    <property type="component" value="Unassembled WGS sequence"/>
</dbReference>
<gene>
    <name evidence="2" type="ORF">EPUS_05378</name>
</gene>
<evidence type="ECO:0000313" key="2">
    <source>
        <dbReference type="EMBL" id="ERF73955.1"/>
    </source>
</evidence>
<dbReference type="GeneID" id="19240331"/>
<reference evidence="3" key="1">
    <citation type="journal article" date="2014" name="BMC Genomics">
        <title>Genome characteristics reveal the impact of lichenization on lichen-forming fungus Endocarpon pusillum Hedwig (Verrucariales, Ascomycota).</title>
        <authorList>
            <person name="Wang Y.-Y."/>
            <person name="Liu B."/>
            <person name="Zhang X.-Y."/>
            <person name="Zhou Q.-M."/>
            <person name="Zhang T."/>
            <person name="Li H."/>
            <person name="Yu Y.-F."/>
            <person name="Zhang X.-L."/>
            <person name="Hao X.-Y."/>
            <person name="Wang M."/>
            <person name="Wang L."/>
            <person name="Wei J.-C."/>
        </authorList>
    </citation>
    <scope>NUCLEOTIDE SEQUENCE [LARGE SCALE GENOMIC DNA]</scope>
    <source>
        <strain evidence="3">Z07020 / HMAS-L-300199</strain>
    </source>
</reference>
<dbReference type="EMBL" id="KE720913">
    <property type="protein sequence ID" value="ERF73955.1"/>
    <property type="molecule type" value="Genomic_DNA"/>
</dbReference>
<name>U1HTM2_ENDPU</name>
<evidence type="ECO:0000256" key="1">
    <source>
        <dbReference type="SAM" id="Coils"/>
    </source>
</evidence>
<keyword evidence="3" id="KW-1185">Reference proteome</keyword>
<accession>U1HTM2</accession>
<sequence>MSEEFVRGCLGVQPRGYNGGPISTVAGPYLPSETIDITPLRQDHSKISIESVDKLIYEDLGQEYRVRGVIKAEIRVPKPGHPYAFIATERQPFHLAPPGSYGDALIGQARPPKPNENRFIYWTFQEIQELRKLSETALLNLLQEEQNHYQESMNRARQHGYPQPSSASYQAVLTVARERGLVP</sequence>
<organism evidence="2 3">
    <name type="scientific">Endocarpon pusillum (strain Z07020 / HMAS-L-300199)</name>
    <name type="common">Lichen-forming fungus</name>
    <dbReference type="NCBI Taxonomy" id="1263415"/>
    <lineage>
        <taxon>Eukaryota</taxon>
        <taxon>Fungi</taxon>
        <taxon>Dikarya</taxon>
        <taxon>Ascomycota</taxon>
        <taxon>Pezizomycotina</taxon>
        <taxon>Eurotiomycetes</taxon>
        <taxon>Chaetothyriomycetidae</taxon>
        <taxon>Verrucariales</taxon>
        <taxon>Verrucariaceae</taxon>
        <taxon>Endocarpon</taxon>
    </lineage>
</organism>
<dbReference type="AlphaFoldDB" id="U1HTM2"/>
<evidence type="ECO:0000313" key="3">
    <source>
        <dbReference type="Proteomes" id="UP000019373"/>
    </source>
</evidence>
<keyword evidence="1" id="KW-0175">Coiled coil</keyword>